<comment type="catalytic activity">
    <reaction evidence="1">
        <text>AMP + H2O = D-ribose 5-phosphate + adenine</text>
        <dbReference type="Rhea" id="RHEA:20129"/>
        <dbReference type="ChEBI" id="CHEBI:15377"/>
        <dbReference type="ChEBI" id="CHEBI:16708"/>
        <dbReference type="ChEBI" id="CHEBI:78346"/>
        <dbReference type="ChEBI" id="CHEBI:456215"/>
        <dbReference type="EC" id="3.2.2.4"/>
    </reaction>
</comment>
<dbReference type="NCBIfam" id="TIGR00730">
    <property type="entry name" value="Rossman fold protein, TIGR00730 family"/>
    <property type="match status" value="1"/>
</dbReference>
<proteinExistence type="inferred from homology"/>
<dbReference type="EMBL" id="BMLV01000002">
    <property type="protein sequence ID" value="GGP03186.1"/>
    <property type="molecule type" value="Genomic_DNA"/>
</dbReference>
<evidence type="ECO:0000313" key="4">
    <source>
        <dbReference type="Proteomes" id="UP000620064"/>
    </source>
</evidence>
<dbReference type="RefSeq" id="WP_188617036.1">
    <property type="nucleotide sequence ID" value="NZ_BMLV01000002.1"/>
</dbReference>
<evidence type="ECO:0000256" key="1">
    <source>
        <dbReference type="ARBA" id="ARBA00000274"/>
    </source>
</evidence>
<keyword evidence="4" id="KW-1185">Reference proteome</keyword>
<dbReference type="InterPro" id="IPR031100">
    <property type="entry name" value="LOG_fam"/>
</dbReference>
<protein>
    <recommendedName>
        <fullName evidence="2">Cytokinin riboside 5'-monophosphate phosphoribohydrolase</fullName>
        <ecNumber evidence="2">3.2.2.n1</ecNumber>
    </recommendedName>
</protein>
<name>A0ABQ2NIN5_9FLAO</name>
<dbReference type="Gene3D" id="3.40.50.450">
    <property type="match status" value="1"/>
</dbReference>
<dbReference type="Pfam" id="PF03641">
    <property type="entry name" value="Lysine_decarbox"/>
    <property type="match status" value="1"/>
</dbReference>
<dbReference type="Proteomes" id="UP000620064">
    <property type="component" value="Unassembled WGS sequence"/>
</dbReference>
<dbReference type="PANTHER" id="PTHR43393:SF3">
    <property type="entry name" value="LYSINE DECARBOXYLASE-LIKE PROTEIN"/>
    <property type="match status" value="1"/>
</dbReference>
<dbReference type="InterPro" id="IPR052341">
    <property type="entry name" value="LOG_family_nucleotidases"/>
</dbReference>
<evidence type="ECO:0000313" key="3">
    <source>
        <dbReference type="EMBL" id="GGP03186.1"/>
    </source>
</evidence>
<gene>
    <name evidence="3" type="ORF">GCM10010992_10580</name>
</gene>
<keyword evidence="2" id="KW-0378">Hydrolase</keyword>
<dbReference type="InterPro" id="IPR005269">
    <property type="entry name" value="LOG"/>
</dbReference>
<dbReference type="PANTHER" id="PTHR43393">
    <property type="entry name" value="CYTOKININ RIBOSIDE 5'-MONOPHOSPHATE PHOSPHORIBOHYDROLASE"/>
    <property type="match status" value="1"/>
</dbReference>
<accession>A0ABQ2NIN5</accession>
<comment type="caution">
    <text evidence="3">The sequence shown here is derived from an EMBL/GenBank/DDBJ whole genome shotgun (WGS) entry which is preliminary data.</text>
</comment>
<keyword evidence="2" id="KW-0203">Cytokinin biosynthesis</keyword>
<sequence>MIDDNASEEKRLQESFRQKTWDETVTKDSWMVFKVMSEFVDGYEKLAKIGPCVSIFGSARLKREDKYYKMAVDIAKKITEIGFGVITGGGPGIMEAGNKGAKEGGGKSIGLNIELPFEQHFNPYIDKSYTMDFDYFFVRKVMFVKYSQGFIVLPGGFGTLDELSEALTLIQTHKIGRFPIVLVGSDFWSGLLDWFSNTLLKNGLIAEGDLSLFRIVDTADEAVAHIKAFYDKYSVSVNF</sequence>
<reference evidence="4" key="1">
    <citation type="journal article" date="2019" name="Int. J. Syst. Evol. Microbiol.">
        <title>The Global Catalogue of Microorganisms (GCM) 10K type strain sequencing project: providing services to taxonomists for standard genome sequencing and annotation.</title>
        <authorList>
            <consortium name="The Broad Institute Genomics Platform"/>
            <consortium name="The Broad Institute Genome Sequencing Center for Infectious Disease"/>
            <person name="Wu L."/>
            <person name="Ma J."/>
        </authorList>
    </citation>
    <scope>NUCLEOTIDE SEQUENCE [LARGE SCALE GENOMIC DNA]</scope>
    <source>
        <strain evidence="4">CGMCC 1.7656</strain>
    </source>
</reference>
<dbReference type="SUPFAM" id="SSF102405">
    <property type="entry name" value="MCP/YpsA-like"/>
    <property type="match status" value="1"/>
</dbReference>
<dbReference type="EC" id="3.2.2.n1" evidence="2"/>
<organism evidence="3 4">
    <name type="scientific">Cloacibacterium rupense</name>
    <dbReference type="NCBI Taxonomy" id="517423"/>
    <lineage>
        <taxon>Bacteria</taxon>
        <taxon>Pseudomonadati</taxon>
        <taxon>Bacteroidota</taxon>
        <taxon>Flavobacteriia</taxon>
        <taxon>Flavobacteriales</taxon>
        <taxon>Weeksellaceae</taxon>
    </lineage>
</organism>
<comment type="similarity">
    <text evidence="2">Belongs to the LOG family.</text>
</comment>
<evidence type="ECO:0000256" key="2">
    <source>
        <dbReference type="RuleBase" id="RU363015"/>
    </source>
</evidence>